<dbReference type="PROSITE" id="PS50112">
    <property type="entry name" value="PAS"/>
    <property type="match status" value="1"/>
</dbReference>
<comment type="caution">
    <text evidence="5">The sequence shown here is derived from an EMBL/GenBank/DDBJ whole genome shotgun (WGS) entry which is preliminary data.</text>
</comment>
<dbReference type="Pfam" id="PF15915">
    <property type="entry name" value="BAT"/>
    <property type="match status" value="1"/>
</dbReference>
<reference evidence="5 6" key="1">
    <citation type="journal article" date="2019" name="Int. J. Syst. Evol. Microbiol.">
        <title>The Global Catalogue of Microorganisms (GCM) 10K type strain sequencing project: providing services to taxonomists for standard genome sequencing and annotation.</title>
        <authorList>
            <consortium name="The Broad Institute Genomics Platform"/>
            <consortium name="The Broad Institute Genome Sequencing Center for Infectious Disease"/>
            <person name="Wu L."/>
            <person name="Ma J."/>
        </authorList>
    </citation>
    <scope>NUCLEOTIDE SEQUENCE [LARGE SCALE GENOMIC DNA]</scope>
    <source>
        <strain evidence="5 6">WLHS5</strain>
    </source>
</reference>
<evidence type="ECO:0000259" key="4">
    <source>
        <dbReference type="PROSITE" id="PS50113"/>
    </source>
</evidence>
<dbReference type="CDD" id="cd00130">
    <property type="entry name" value="PAS"/>
    <property type="match status" value="1"/>
</dbReference>
<dbReference type="InterPro" id="IPR029016">
    <property type="entry name" value="GAF-like_dom_sf"/>
</dbReference>
<proteinExistence type="predicted"/>
<keyword evidence="2" id="KW-0804">Transcription</keyword>
<dbReference type="PANTHER" id="PTHR34236:SF1">
    <property type="entry name" value="DIMETHYL SULFOXIDE REDUCTASE TRANSCRIPTIONAL ACTIVATOR"/>
    <property type="match status" value="1"/>
</dbReference>
<evidence type="ECO:0000256" key="1">
    <source>
        <dbReference type="ARBA" id="ARBA00023015"/>
    </source>
</evidence>
<dbReference type="Pfam" id="PF04967">
    <property type="entry name" value="HTH_10"/>
    <property type="match status" value="1"/>
</dbReference>
<dbReference type="InterPro" id="IPR031803">
    <property type="entry name" value="BAT_GAF/HTH-assoc"/>
</dbReference>
<dbReference type="AlphaFoldDB" id="A0ABD5PM17"/>
<dbReference type="SMART" id="SM00065">
    <property type="entry name" value="GAF"/>
    <property type="match status" value="1"/>
</dbReference>
<organism evidence="5 6">
    <name type="scientific">Halosolutus amylolyticus</name>
    <dbReference type="NCBI Taxonomy" id="2932267"/>
    <lineage>
        <taxon>Archaea</taxon>
        <taxon>Methanobacteriati</taxon>
        <taxon>Methanobacteriota</taxon>
        <taxon>Stenosarchaea group</taxon>
        <taxon>Halobacteria</taxon>
        <taxon>Halobacteriales</taxon>
        <taxon>Natrialbaceae</taxon>
        <taxon>Halosolutus</taxon>
    </lineage>
</organism>
<dbReference type="InterPro" id="IPR007050">
    <property type="entry name" value="HTH_bacterioopsin"/>
</dbReference>
<evidence type="ECO:0000313" key="6">
    <source>
        <dbReference type="Proteomes" id="UP001595898"/>
    </source>
</evidence>
<dbReference type="EMBL" id="JBHSFA010000002">
    <property type="protein sequence ID" value="MFC4541370.1"/>
    <property type="molecule type" value="Genomic_DNA"/>
</dbReference>
<keyword evidence="6" id="KW-1185">Reference proteome</keyword>
<feature type="domain" description="PAC" evidence="4">
    <location>
        <begin position="296"/>
        <end position="363"/>
    </location>
</feature>
<evidence type="ECO:0000259" key="3">
    <source>
        <dbReference type="PROSITE" id="PS50112"/>
    </source>
</evidence>
<feature type="domain" description="PAC" evidence="4">
    <location>
        <begin position="190"/>
        <end position="242"/>
    </location>
</feature>
<dbReference type="Proteomes" id="UP001595898">
    <property type="component" value="Unassembled WGS sequence"/>
</dbReference>
<evidence type="ECO:0000313" key="5">
    <source>
        <dbReference type="EMBL" id="MFC4541370.1"/>
    </source>
</evidence>
<dbReference type="SMART" id="SM00086">
    <property type="entry name" value="PAC"/>
    <property type="match status" value="2"/>
</dbReference>
<dbReference type="InterPro" id="IPR001610">
    <property type="entry name" value="PAC"/>
</dbReference>
<dbReference type="PROSITE" id="PS50113">
    <property type="entry name" value="PAC"/>
    <property type="match status" value="3"/>
</dbReference>
<evidence type="ECO:0000256" key="2">
    <source>
        <dbReference type="ARBA" id="ARBA00023163"/>
    </source>
</evidence>
<dbReference type="InterPro" id="IPR013656">
    <property type="entry name" value="PAS_4"/>
</dbReference>
<dbReference type="InterPro" id="IPR035965">
    <property type="entry name" value="PAS-like_dom_sf"/>
</dbReference>
<dbReference type="NCBIfam" id="TIGR00229">
    <property type="entry name" value="sensory_box"/>
    <property type="match status" value="1"/>
</dbReference>
<keyword evidence="1" id="KW-0805">Transcription regulation</keyword>
<sequence length="765" mass="85849">MLGPDGHVRTWNAGAEQIKGYAADDVLGEHVSTFYTDSDREAGVPQANLAAAADEGSIEDEGWRVRADGSRFWATVTLTAIRDDDGDLRGYAKVTRDMTDRREREREVRRDRDLLDRDLEKYQNRYRTLVEHFPNGAVALVDQDLRYITFGGAPEGETDVTRGDLEGAPLRDALPREIAEVVVPRYEAALDGEMSEFEDTIDDRVYQFHFIPVRDDDGNVFAAIGMSQDITEQKERERKLEESEYRYQTLVDNFPNGIVALFDEDFRYLIAGGELYEAFDVSPDDTIGNTLYDRSTAEEIELLEPHYRAALNGDTRSFEVEYADRTLQFWVVPVTDESGEVFAGMAMSQDVTERKNRERELDRQREQLAALNDLNAVVRSITDEVIARSTREEIEQVVCEHLAAAESYLFAWIGDVDVASQTVTMRAEAGVEGYLDGITISADPDDDRSKGPTGRAILEREIQTTQDIRADTRHDPWRSHIEEYGFRSSAAIPIVHEDTVYGVLNVYAERPNAFEGQERAVISQLGEVVGHAIAATERKRALMSDEVVELQFRIRDVFGALDVGVPTTGTITLDHTVPIEDDEYLVYGSATPDAVDSVRALVEALPHWLGVTFRTDRGKPKFELRLSEPPVLSTVASLGGSVENVVIEDGDYRMTLHVAPGSDVRNLIDAVQSAYPDAELLKHRQITRHDDTAERVRQVLTTDLTDRQRATLEAAYHAGFFEWPRDASGEAVAESLDIASATFHQHLRKAQQRVFRSLLSTSEST</sequence>
<feature type="domain" description="PAC" evidence="4">
    <location>
        <begin position="58"/>
        <end position="110"/>
    </location>
</feature>
<accession>A0ABD5PM17</accession>
<dbReference type="PANTHER" id="PTHR34236">
    <property type="entry name" value="DIMETHYL SULFOXIDE REDUCTASE TRANSCRIPTIONAL ACTIVATOR"/>
    <property type="match status" value="1"/>
</dbReference>
<gene>
    <name evidence="5" type="ORF">ACFO5R_05460</name>
</gene>
<dbReference type="InterPro" id="IPR000700">
    <property type="entry name" value="PAS-assoc_C"/>
</dbReference>
<feature type="domain" description="PAS" evidence="3">
    <location>
        <begin position="1"/>
        <end position="41"/>
    </location>
</feature>
<dbReference type="SUPFAM" id="SSF55785">
    <property type="entry name" value="PYP-like sensor domain (PAS domain)"/>
    <property type="match status" value="3"/>
</dbReference>
<dbReference type="RefSeq" id="WP_250139501.1">
    <property type="nucleotide sequence ID" value="NZ_JALIQP010000001.1"/>
</dbReference>
<dbReference type="Gene3D" id="3.30.450.20">
    <property type="entry name" value="PAS domain"/>
    <property type="match status" value="3"/>
</dbReference>
<dbReference type="Gene3D" id="3.30.450.40">
    <property type="match status" value="1"/>
</dbReference>
<name>A0ABD5PM17_9EURY</name>
<dbReference type="SUPFAM" id="SSF55781">
    <property type="entry name" value="GAF domain-like"/>
    <property type="match status" value="1"/>
</dbReference>
<dbReference type="Pfam" id="PF13185">
    <property type="entry name" value="GAF_2"/>
    <property type="match status" value="1"/>
</dbReference>
<dbReference type="Pfam" id="PF08448">
    <property type="entry name" value="PAS_4"/>
    <property type="match status" value="3"/>
</dbReference>
<dbReference type="InterPro" id="IPR003018">
    <property type="entry name" value="GAF"/>
</dbReference>
<protein>
    <submittedName>
        <fullName evidence="5">Bacterio-opsin activator domain-containing protein</fullName>
    </submittedName>
</protein>
<dbReference type="InterPro" id="IPR000014">
    <property type="entry name" value="PAS"/>
</dbReference>